<gene>
    <name evidence="2" type="ORF">INT80_03190</name>
</gene>
<sequence>MASGDRSIALGISQPRIKVLIILHKGMTPLVLVHLRVYLVILACPLGVAISLGYPILTW</sequence>
<reference evidence="2" key="1">
    <citation type="submission" date="2020-11" db="EMBL/GenBank/DDBJ databases">
        <title>Gallibacterium anatis 1637, full genome, WGS.</title>
        <authorList>
            <person name="Laishevtcev A.I."/>
            <person name="Yakimova E.A."/>
            <person name="Petkovich D."/>
            <person name="Stepanova T.V."/>
            <person name="Kalendr R.S."/>
            <person name="Rubalsky E.O."/>
            <person name="Zulkarneev E.R."/>
            <person name="Aleshkin A.V."/>
        </authorList>
    </citation>
    <scope>NUCLEOTIDE SEQUENCE</scope>
    <source>
        <strain evidence="2">1637</strain>
    </source>
</reference>
<keyword evidence="1" id="KW-0812">Transmembrane</keyword>
<feature type="transmembrane region" description="Helical" evidence="1">
    <location>
        <begin position="37"/>
        <end position="57"/>
    </location>
</feature>
<proteinExistence type="predicted"/>
<evidence type="ECO:0000313" key="2">
    <source>
        <dbReference type="EMBL" id="MBF4102309.1"/>
    </source>
</evidence>
<organism evidence="2">
    <name type="scientific">Gallibacterium anatis</name>
    <dbReference type="NCBI Taxonomy" id="750"/>
    <lineage>
        <taxon>Bacteria</taxon>
        <taxon>Pseudomonadati</taxon>
        <taxon>Pseudomonadota</taxon>
        <taxon>Gammaproteobacteria</taxon>
        <taxon>Pasteurellales</taxon>
        <taxon>Pasteurellaceae</taxon>
        <taxon>Gallibacterium</taxon>
    </lineage>
</organism>
<dbReference type="EMBL" id="JADION010000006">
    <property type="protein sequence ID" value="MBF4102309.1"/>
    <property type="molecule type" value="Genomic_DNA"/>
</dbReference>
<comment type="caution">
    <text evidence="2">The sequence shown here is derived from an EMBL/GenBank/DDBJ whole genome shotgun (WGS) entry which is preliminary data.</text>
</comment>
<keyword evidence="1" id="KW-0472">Membrane</keyword>
<keyword evidence="1" id="KW-1133">Transmembrane helix</keyword>
<name>A0A930UU81_9PAST</name>
<protein>
    <submittedName>
        <fullName evidence="2">Uncharacterized protein</fullName>
    </submittedName>
</protein>
<dbReference type="AlphaFoldDB" id="A0A930UU81"/>
<accession>A0A930UU81</accession>
<evidence type="ECO:0000256" key="1">
    <source>
        <dbReference type="SAM" id="Phobius"/>
    </source>
</evidence>